<protein>
    <submittedName>
        <fullName evidence="9">Uncharacterized protein</fullName>
    </submittedName>
</protein>
<evidence type="ECO:0000256" key="6">
    <source>
        <dbReference type="SAM" id="MobiDB-lite"/>
    </source>
</evidence>
<dbReference type="Gene3D" id="1.10.10.60">
    <property type="entry name" value="Homeodomain-like"/>
    <property type="match status" value="1"/>
</dbReference>
<reference evidence="10" key="2">
    <citation type="submission" date="2010-04" db="EMBL/GenBank/DDBJ databases">
        <authorList>
            <person name="Buell R."/>
            <person name="Hamilton J."/>
            <person name="Hostetler J."/>
        </authorList>
    </citation>
    <scope>NUCLEOTIDE SEQUENCE [LARGE SCALE GENOMIC DNA]</scope>
    <source>
        <strain evidence="10">DAOM:BR144</strain>
    </source>
</reference>
<accession>K3W5Y4</accession>
<evidence type="ECO:0000256" key="5">
    <source>
        <dbReference type="PROSITE-ProRule" id="PRU00649"/>
    </source>
</evidence>
<keyword evidence="2" id="KW-0156">Chromatin regulator</keyword>
<comment type="subcellular location">
    <subcellularLocation>
        <location evidence="1 5">Nucleus</location>
    </subcellularLocation>
</comment>
<dbReference type="SUPFAM" id="SSF109715">
    <property type="entry name" value="DEK C-terminal domain"/>
    <property type="match status" value="1"/>
</dbReference>
<dbReference type="GO" id="GO:0005634">
    <property type="term" value="C:nucleus"/>
    <property type="evidence" value="ECO:0007669"/>
    <property type="project" value="UniProtKB-SubCell"/>
</dbReference>
<dbReference type="GO" id="GO:2000779">
    <property type="term" value="P:regulation of double-strand break repair"/>
    <property type="evidence" value="ECO:0007669"/>
    <property type="project" value="TreeGrafter"/>
</dbReference>
<evidence type="ECO:0000259" key="7">
    <source>
        <dbReference type="PROSITE" id="PS51319"/>
    </source>
</evidence>
<feature type="region of interest" description="Disordered" evidence="6">
    <location>
        <begin position="16"/>
        <end position="191"/>
    </location>
</feature>
<dbReference type="PROSITE" id="PS51319">
    <property type="entry name" value="TFIIS_N"/>
    <property type="match status" value="1"/>
</dbReference>
<feature type="compositionally biased region" description="Low complexity" evidence="6">
    <location>
        <begin position="270"/>
        <end position="289"/>
    </location>
</feature>
<dbReference type="STRING" id="431595.K3W5Y4"/>
<dbReference type="InterPro" id="IPR014876">
    <property type="entry name" value="DEK_C"/>
</dbReference>
<dbReference type="PANTHER" id="PTHR13468">
    <property type="entry name" value="DEK PROTEIN"/>
    <property type="match status" value="1"/>
</dbReference>
<proteinExistence type="predicted"/>
<dbReference type="eggNOG" id="ENOG502RG4P">
    <property type="taxonomic scope" value="Eukaryota"/>
</dbReference>
<keyword evidence="10" id="KW-1185">Reference proteome</keyword>
<dbReference type="GO" id="GO:0003677">
    <property type="term" value="F:DNA binding"/>
    <property type="evidence" value="ECO:0007669"/>
    <property type="project" value="UniProtKB-KW"/>
</dbReference>
<dbReference type="Proteomes" id="UP000019132">
    <property type="component" value="Unassembled WGS sequence"/>
</dbReference>
<feature type="compositionally biased region" description="Basic and acidic residues" evidence="6">
    <location>
        <begin position="161"/>
        <end position="171"/>
    </location>
</feature>
<evidence type="ECO:0000256" key="4">
    <source>
        <dbReference type="ARBA" id="ARBA00023242"/>
    </source>
</evidence>
<organism evidence="9 10">
    <name type="scientific">Globisporangium ultimum (strain ATCC 200006 / CBS 805.95 / DAOM BR144)</name>
    <name type="common">Pythium ultimum</name>
    <dbReference type="NCBI Taxonomy" id="431595"/>
    <lineage>
        <taxon>Eukaryota</taxon>
        <taxon>Sar</taxon>
        <taxon>Stramenopiles</taxon>
        <taxon>Oomycota</taxon>
        <taxon>Peronosporomycetes</taxon>
        <taxon>Pythiales</taxon>
        <taxon>Pythiaceae</taxon>
        <taxon>Globisporangium</taxon>
    </lineage>
</organism>
<dbReference type="OMA" id="PWDCAQK"/>
<feature type="compositionally biased region" description="Basic residues" evidence="6">
    <location>
        <begin position="107"/>
        <end position="133"/>
    </location>
</feature>
<evidence type="ECO:0000313" key="10">
    <source>
        <dbReference type="Proteomes" id="UP000019132"/>
    </source>
</evidence>
<evidence type="ECO:0000256" key="2">
    <source>
        <dbReference type="ARBA" id="ARBA00022853"/>
    </source>
</evidence>
<feature type="compositionally biased region" description="Basic residues" evidence="6">
    <location>
        <begin position="82"/>
        <end position="93"/>
    </location>
</feature>
<dbReference type="EnsemblProtists" id="PYU1_T000375">
    <property type="protein sequence ID" value="PYU1_T000375"/>
    <property type="gene ID" value="PYU1_G000375"/>
</dbReference>
<feature type="domain" description="DEK-C" evidence="8">
    <location>
        <begin position="197"/>
        <end position="252"/>
    </location>
</feature>
<dbReference type="GO" id="GO:0042393">
    <property type="term" value="F:histone binding"/>
    <property type="evidence" value="ECO:0007669"/>
    <property type="project" value="TreeGrafter"/>
</dbReference>
<evidence type="ECO:0000256" key="1">
    <source>
        <dbReference type="ARBA" id="ARBA00004123"/>
    </source>
</evidence>
<feature type="compositionally biased region" description="Basic and acidic residues" evidence="6">
    <location>
        <begin position="299"/>
        <end position="323"/>
    </location>
</feature>
<sequence>MEELQYAIQEAEDYLSTPEDIRLPPCMVPSDLDPTLEPPPPIEREVPMEAEEDAGEDDEVASEHDEEHDEDEDMDSDNDSKSKKKKEKKPKEKKTKEKKAAKEKKPAKAKKEKKSSSKKRRRSGRIRGQKRKKPSADAEPSAAAAAGTKSSPTSASPSKVQKKEKAVDVKTEATALKPAKTPKVKAETAAGNELNGEELSAVLEKEIKWILANCQFEEMTTKTVRKLLEKRLKMDLRHHKASIKEGVARVIASMDDVPDAPAGDEAPVKTEASADAAAPDAAASTTSATEEPEVAPIKPEVEPEQETKREEAASEVKPEVKKEEDIAQRLVDAEKELGLALNEEPKIVNALTSLQQIPSVEKEVLSSSVLLPRLVELRSHLDDSVSQLVASIATQWDVEDLVPAPKPVREEDILELKEKLENPETSHEDILTCLDQLTKMRLGMSHLTSTGIPRSVANLRQH</sequence>
<evidence type="ECO:0000313" key="9">
    <source>
        <dbReference type="EnsemblProtists" id="PYU1_T000375"/>
    </source>
</evidence>
<feature type="compositionally biased region" description="Low complexity" evidence="6">
    <location>
        <begin position="137"/>
        <end position="159"/>
    </location>
</feature>
<dbReference type="InterPro" id="IPR017923">
    <property type="entry name" value="TFIIS_N"/>
</dbReference>
<dbReference type="InterPro" id="IPR044198">
    <property type="entry name" value="DEK"/>
</dbReference>
<reference evidence="9" key="3">
    <citation type="submission" date="2015-02" db="UniProtKB">
        <authorList>
            <consortium name="EnsemblProtists"/>
        </authorList>
    </citation>
    <scope>IDENTIFICATION</scope>
    <source>
        <strain evidence="9">DAOM BR144</strain>
    </source>
</reference>
<dbReference type="HOGENOM" id="CLU_030763_0_0_1"/>
<dbReference type="Gene3D" id="1.20.930.10">
    <property type="entry name" value="Conserved domain common to transcription factors TFIIS, elongin A, CRSP70"/>
    <property type="match status" value="1"/>
</dbReference>
<dbReference type="SUPFAM" id="SSF47676">
    <property type="entry name" value="Conserved domain common to transcription factors TFIIS, elongin A, CRSP70"/>
    <property type="match status" value="1"/>
</dbReference>
<dbReference type="EMBL" id="GL376636">
    <property type="status" value="NOT_ANNOTATED_CDS"/>
    <property type="molecule type" value="Genomic_DNA"/>
</dbReference>
<dbReference type="AlphaFoldDB" id="K3W5Y4"/>
<dbReference type="PROSITE" id="PS51998">
    <property type="entry name" value="DEK_C"/>
    <property type="match status" value="1"/>
</dbReference>
<name>K3W5Y4_GLOUD</name>
<dbReference type="Pfam" id="PF08766">
    <property type="entry name" value="DEK_C"/>
    <property type="match status" value="1"/>
</dbReference>
<feature type="compositionally biased region" description="Acidic residues" evidence="6">
    <location>
        <begin position="48"/>
        <end position="77"/>
    </location>
</feature>
<dbReference type="PANTHER" id="PTHR13468:SF1">
    <property type="entry name" value="PROTEIN DEK"/>
    <property type="match status" value="1"/>
</dbReference>
<keyword evidence="3" id="KW-0238">DNA-binding</keyword>
<evidence type="ECO:0000259" key="8">
    <source>
        <dbReference type="PROSITE" id="PS51998"/>
    </source>
</evidence>
<feature type="region of interest" description="Disordered" evidence="6">
    <location>
        <begin position="256"/>
        <end position="323"/>
    </location>
</feature>
<dbReference type="InterPro" id="IPR035441">
    <property type="entry name" value="TFIIS/LEDGF_dom_sf"/>
</dbReference>
<evidence type="ECO:0000256" key="3">
    <source>
        <dbReference type="ARBA" id="ARBA00023125"/>
    </source>
</evidence>
<dbReference type="VEuPathDB" id="FungiDB:PYU1_G000375"/>
<feature type="domain" description="TFIIS N-terminal" evidence="7">
    <location>
        <begin position="411"/>
        <end position="462"/>
    </location>
</feature>
<reference evidence="10" key="1">
    <citation type="journal article" date="2010" name="Genome Biol.">
        <title>Genome sequence of the necrotrophic plant pathogen Pythium ultimum reveals original pathogenicity mechanisms and effector repertoire.</title>
        <authorList>
            <person name="Levesque C.A."/>
            <person name="Brouwer H."/>
            <person name="Cano L."/>
            <person name="Hamilton J.P."/>
            <person name="Holt C."/>
            <person name="Huitema E."/>
            <person name="Raffaele S."/>
            <person name="Robideau G.P."/>
            <person name="Thines M."/>
            <person name="Win J."/>
            <person name="Zerillo M.M."/>
            <person name="Beakes G.W."/>
            <person name="Boore J.L."/>
            <person name="Busam D."/>
            <person name="Dumas B."/>
            <person name="Ferriera S."/>
            <person name="Fuerstenberg S.I."/>
            <person name="Gachon C.M."/>
            <person name="Gaulin E."/>
            <person name="Govers F."/>
            <person name="Grenville-Briggs L."/>
            <person name="Horner N."/>
            <person name="Hostetler J."/>
            <person name="Jiang R.H."/>
            <person name="Johnson J."/>
            <person name="Krajaejun T."/>
            <person name="Lin H."/>
            <person name="Meijer H.J."/>
            <person name="Moore B."/>
            <person name="Morris P."/>
            <person name="Phuntmart V."/>
            <person name="Puiu D."/>
            <person name="Shetty J."/>
            <person name="Stajich J.E."/>
            <person name="Tripathy S."/>
            <person name="Wawra S."/>
            <person name="van West P."/>
            <person name="Whitty B.R."/>
            <person name="Coutinho P.M."/>
            <person name="Henrissat B."/>
            <person name="Martin F."/>
            <person name="Thomas P.D."/>
            <person name="Tyler B.M."/>
            <person name="De Vries R.P."/>
            <person name="Kamoun S."/>
            <person name="Yandell M."/>
            <person name="Tisserat N."/>
            <person name="Buell C.R."/>
        </authorList>
    </citation>
    <scope>NUCLEOTIDE SEQUENCE</scope>
    <source>
        <strain evidence="10">DAOM:BR144</strain>
    </source>
</reference>
<keyword evidence="4 5" id="KW-0539">Nucleus</keyword>
<dbReference type="GO" id="GO:0006325">
    <property type="term" value="P:chromatin organization"/>
    <property type="evidence" value="ECO:0007669"/>
    <property type="project" value="UniProtKB-KW"/>
</dbReference>
<dbReference type="InParanoid" id="K3W5Y4"/>
<feature type="compositionally biased region" description="Basic and acidic residues" evidence="6">
    <location>
        <begin position="94"/>
        <end position="106"/>
    </location>
</feature>